<dbReference type="EMBL" id="CM026425">
    <property type="protein sequence ID" value="KAG0576674.1"/>
    <property type="molecule type" value="Genomic_DNA"/>
</dbReference>
<organism evidence="2 3">
    <name type="scientific">Ceratodon purpureus</name>
    <name type="common">Fire moss</name>
    <name type="synonym">Dicranum purpureum</name>
    <dbReference type="NCBI Taxonomy" id="3225"/>
    <lineage>
        <taxon>Eukaryota</taxon>
        <taxon>Viridiplantae</taxon>
        <taxon>Streptophyta</taxon>
        <taxon>Embryophyta</taxon>
        <taxon>Bryophyta</taxon>
        <taxon>Bryophytina</taxon>
        <taxon>Bryopsida</taxon>
        <taxon>Dicranidae</taxon>
        <taxon>Pseudoditrichales</taxon>
        <taxon>Ditrichaceae</taxon>
        <taxon>Ceratodon</taxon>
    </lineage>
</organism>
<keyword evidence="1" id="KW-0732">Signal</keyword>
<keyword evidence="3" id="KW-1185">Reference proteome</keyword>
<evidence type="ECO:0000256" key="1">
    <source>
        <dbReference type="SAM" id="SignalP"/>
    </source>
</evidence>
<dbReference type="Proteomes" id="UP000822688">
    <property type="component" value="Chromosome 5"/>
</dbReference>
<name>A0A8T0HZS9_CERPU</name>
<protein>
    <submittedName>
        <fullName evidence="2">Uncharacterized protein</fullName>
    </submittedName>
</protein>
<feature type="signal peptide" evidence="1">
    <location>
        <begin position="1"/>
        <end position="23"/>
    </location>
</feature>
<reference evidence="2" key="1">
    <citation type="submission" date="2020-06" db="EMBL/GenBank/DDBJ databases">
        <title>WGS assembly of Ceratodon purpureus strain R40.</title>
        <authorList>
            <person name="Carey S.B."/>
            <person name="Jenkins J."/>
            <person name="Shu S."/>
            <person name="Lovell J.T."/>
            <person name="Sreedasyam A."/>
            <person name="Maumus F."/>
            <person name="Tiley G.P."/>
            <person name="Fernandez-Pozo N."/>
            <person name="Barry K."/>
            <person name="Chen C."/>
            <person name="Wang M."/>
            <person name="Lipzen A."/>
            <person name="Daum C."/>
            <person name="Saski C.A."/>
            <person name="Payton A.C."/>
            <person name="Mcbreen J.C."/>
            <person name="Conrad R.E."/>
            <person name="Kollar L.M."/>
            <person name="Olsson S."/>
            <person name="Huttunen S."/>
            <person name="Landis J.B."/>
            <person name="Wickett N.J."/>
            <person name="Johnson M.G."/>
            <person name="Rensing S.A."/>
            <person name="Grimwood J."/>
            <person name="Schmutz J."/>
            <person name="Mcdaniel S.F."/>
        </authorList>
    </citation>
    <scope>NUCLEOTIDE SEQUENCE</scope>
    <source>
        <strain evidence="2">R40</strain>
    </source>
</reference>
<feature type="chain" id="PRO_5035857975" evidence="1">
    <location>
        <begin position="24"/>
        <end position="54"/>
    </location>
</feature>
<accession>A0A8T0HZS9</accession>
<dbReference type="AlphaFoldDB" id="A0A8T0HZS9"/>
<evidence type="ECO:0000313" key="2">
    <source>
        <dbReference type="EMBL" id="KAG0576674.1"/>
    </source>
</evidence>
<evidence type="ECO:0000313" key="3">
    <source>
        <dbReference type="Proteomes" id="UP000822688"/>
    </source>
</evidence>
<proteinExistence type="predicted"/>
<comment type="caution">
    <text evidence="2">The sequence shown here is derived from an EMBL/GenBank/DDBJ whole genome shotgun (WGS) entry which is preliminary data.</text>
</comment>
<sequence length="54" mass="6504">MVCHYRTWVLLLVFVCLKHELKSLSFFGYFRFRPSFSSYNFFRHDGSCLSSVFP</sequence>
<gene>
    <name evidence="2" type="ORF">KC19_5G098700</name>
</gene>